<feature type="domain" description="Response regulatory" evidence="8">
    <location>
        <begin position="356"/>
        <end position="470"/>
    </location>
</feature>
<dbReference type="Proteomes" id="UP000271624">
    <property type="component" value="Unassembled WGS sequence"/>
</dbReference>
<evidence type="ECO:0000256" key="3">
    <source>
        <dbReference type="ARBA" id="ARBA00023015"/>
    </source>
</evidence>
<evidence type="ECO:0000313" key="11">
    <source>
        <dbReference type="Proteomes" id="UP000271624"/>
    </source>
</evidence>
<dbReference type="Gene3D" id="3.40.50.2300">
    <property type="match status" value="3"/>
</dbReference>
<dbReference type="EMBL" id="RSCL01000022">
    <property type="protein sequence ID" value="RUT00869.1"/>
    <property type="molecule type" value="Genomic_DNA"/>
</dbReference>
<evidence type="ECO:0000259" key="8">
    <source>
        <dbReference type="PROSITE" id="PS50110"/>
    </source>
</evidence>
<dbReference type="SUPFAM" id="SSF52172">
    <property type="entry name" value="CheY-like"/>
    <property type="match status" value="3"/>
</dbReference>
<reference evidence="10" key="1">
    <citation type="submission" date="2018-12" db="EMBL/GenBank/DDBJ databases">
        <authorList>
            <person name="Will S."/>
            <person name="Neumann-Schaal M."/>
            <person name="Henke P."/>
        </authorList>
    </citation>
    <scope>NUCLEOTIDE SEQUENCE</scope>
    <source>
        <strain evidence="10">PCC 7102</strain>
    </source>
</reference>
<dbReference type="InterPro" id="IPR011006">
    <property type="entry name" value="CheY-like_superfamily"/>
</dbReference>
<dbReference type="GO" id="GO:0005829">
    <property type="term" value="C:cytosol"/>
    <property type="evidence" value="ECO:0007669"/>
    <property type="project" value="TreeGrafter"/>
</dbReference>
<evidence type="ECO:0000256" key="1">
    <source>
        <dbReference type="ARBA" id="ARBA00022553"/>
    </source>
</evidence>
<gene>
    <name evidence="10" type="ORF">DSM106972_072780</name>
</gene>
<dbReference type="GO" id="GO:0000156">
    <property type="term" value="F:phosphorelay response regulator activity"/>
    <property type="evidence" value="ECO:0007669"/>
    <property type="project" value="TreeGrafter"/>
</dbReference>
<dbReference type="PANTHER" id="PTHR48111:SF15">
    <property type="entry name" value="OMPR SUBFAMILY"/>
    <property type="match status" value="1"/>
</dbReference>
<dbReference type="CDD" id="cd00156">
    <property type="entry name" value="REC"/>
    <property type="match status" value="1"/>
</dbReference>
<dbReference type="RefSeq" id="WP_127085385.1">
    <property type="nucleotide sequence ID" value="NZ_RSCL01000022.1"/>
</dbReference>
<dbReference type="InterPro" id="IPR039420">
    <property type="entry name" value="WalR-like"/>
</dbReference>
<dbReference type="SMART" id="SM00862">
    <property type="entry name" value="Trans_reg_C"/>
    <property type="match status" value="1"/>
</dbReference>
<dbReference type="GO" id="GO:0032993">
    <property type="term" value="C:protein-DNA complex"/>
    <property type="evidence" value="ECO:0007669"/>
    <property type="project" value="TreeGrafter"/>
</dbReference>
<evidence type="ECO:0000256" key="6">
    <source>
        <dbReference type="PROSITE-ProRule" id="PRU00169"/>
    </source>
</evidence>
<evidence type="ECO:0000256" key="5">
    <source>
        <dbReference type="ARBA" id="ARBA00023163"/>
    </source>
</evidence>
<dbReference type="PROSITE" id="PS51755">
    <property type="entry name" value="OMPR_PHOB"/>
    <property type="match status" value="1"/>
</dbReference>
<keyword evidence="11" id="KW-1185">Reference proteome</keyword>
<keyword evidence="4 7" id="KW-0238">DNA-binding</keyword>
<dbReference type="Gene3D" id="1.10.10.10">
    <property type="entry name" value="Winged helix-like DNA-binding domain superfamily/Winged helix DNA-binding domain"/>
    <property type="match status" value="1"/>
</dbReference>
<dbReference type="Pfam" id="PF01627">
    <property type="entry name" value="Hpt"/>
    <property type="match status" value="1"/>
</dbReference>
<dbReference type="FunFam" id="3.40.50.2300:FF:000002">
    <property type="entry name" value="DNA-binding response regulator PhoP"/>
    <property type="match status" value="1"/>
</dbReference>
<keyword evidence="1 6" id="KW-0597">Phosphoprotein</keyword>
<feature type="domain" description="OmpR/PhoB-type" evidence="9">
    <location>
        <begin position="124"/>
        <end position="224"/>
    </location>
</feature>
<dbReference type="GO" id="GO:0006355">
    <property type="term" value="P:regulation of DNA-templated transcription"/>
    <property type="evidence" value="ECO:0007669"/>
    <property type="project" value="InterPro"/>
</dbReference>
<evidence type="ECO:0000256" key="2">
    <source>
        <dbReference type="ARBA" id="ARBA00023012"/>
    </source>
</evidence>
<feature type="modified residue" description="4-aspartylphosphate" evidence="6">
    <location>
        <position position="51"/>
    </location>
</feature>
<dbReference type="AlphaFoldDB" id="A0A3S1AHH2"/>
<dbReference type="Gene3D" id="6.10.250.690">
    <property type="match status" value="1"/>
</dbReference>
<protein>
    <submittedName>
        <fullName evidence="10">Transcriptional regulator</fullName>
    </submittedName>
</protein>
<dbReference type="InterPro" id="IPR001789">
    <property type="entry name" value="Sig_transdc_resp-reg_receiver"/>
</dbReference>
<dbReference type="CDD" id="cd00383">
    <property type="entry name" value="trans_reg_C"/>
    <property type="match status" value="1"/>
</dbReference>
<evidence type="ECO:0000259" key="9">
    <source>
        <dbReference type="PROSITE" id="PS51755"/>
    </source>
</evidence>
<evidence type="ECO:0000313" key="10">
    <source>
        <dbReference type="EMBL" id="RUT00869.1"/>
    </source>
</evidence>
<keyword evidence="2" id="KW-0902">Two-component regulatory system</keyword>
<organism evidence="10 11">
    <name type="scientific">Dulcicalothrix desertica PCC 7102</name>
    <dbReference type="NCBI Taxonomy" id="232991"/>
    <lineage>
        <taxon>Bacteria</taxon>
        <taxon>Bacillati</taxon>
        <taxon>Cyanobacteriota</taxon>
        <taxon>Cyanophyceae</taxon>
        <taxon>Nostocales</taxon>
        <taxon>Calotrichaceae</taxon>
        <taxon>Dulcicalothrix</taxon>
    </lineage>
</organism>
<accession>A0A3S1AHH2</accession>
<feature type="modified residue" description="4-aspartylphosphate" evidence="6">
    <location>
        <position position="403"/>
    </location>
</feature>
<proteinExistence type="predicted"/>
<dbReference type="SUPFAM" id="SSF47226">
    <property type="entry name" value="Histidine-containing phosphotransfer domain, HPT domain"/>
    <property type="match status" value="1"/>
</dbReference>
<dbReference type="PROSITE" id="PS50110">
    <property type="entry name" value="RESPONSE_REGULATORY"/>
    <property type="match status" value="3"/>
</dbReference>
<evidence type="ECO:0000256" key="4">
    <source>
        <dbReference type="ARBA" id="ARBA00023125"/>
    </source>
</evidence>
<feature type="DNA-binding region" description="OmpR/PhoB-type" evidence="7">
    <location>
        <begin position="124"/>
        <end position="224"/>
    </location>
</feature>
<dbReference type="SUPFAM" id="SSF46894">
    <property type="entry name" value="C-terminal effector domain of the bipartite response regulators"/>
    <property type="match status" value="1"/>
</dbReference>
<dbReference type="SMART" id="SM00448">
    <property type="entry name" value="REC"/>
    <property type="match status" value="3"/>
</dbReference>
<dbReference type="InterPro" id="IPR036641">
    <property type="entry name" value="HPT_dom_sf"/>
</dbReference>
<sequence>MKILIVEDDNSLASAIAGVLTKLRYVVDIANDGQYGWQLATTYNYDLILLDVLLPKFDGINICRQLRREGYQMPILLLTALDANNDKVIGLDAGADDYVVKPFDFQELTARIRALGRRGTSSLPPILEWGSLQLDPSSCEVTYANQVLYLTAKEFSILEFFLRNKQRIFNRSAIIDNLWGTEKDPPEEDTIKSHIKSLRQKLKSSGADYNLIETVYGMGYRLKPLSDKETSHAESESAHNKKALLAEIAKQQKAFKAKVGERVNLLKQHINLIYEGKQNPQLWEDAKQEAHKLVGSLGSFGFALASQIAEKIDNIFQDVAPINQAQSLHLCKLVVDLQRSLEQTDIDTNNTFTSNVLLVVSDDEQIAQQLVDATLRIIVNTATISSVVKSGVTSIDASVVLIDLDSDYDIKDSLKLIEEFSNRTPPIPTLVLTQRSSFNHRVEVARAGGRGFLNKLMSSEKILHYITQILQSVDMSEAKVMIVNNDLNVLNIIQKLLKPWGSKIKTLQDTCQFWDTLIEFLPDVLILGVKMPDIDGIELCQIVRNDPDFYSLPIMFIVDESQADISTLLYKKGADDCIIAPIKEAELITRILNRFRVNRLP</sequence>
<dbReference type="Pfam" id="PF00072">
    <property type="entry name" value="Response_reg"/>
    <property type="match status" value="2"/>
</dbReference>
<feature type="domain" description="Response regulatory" evidence="8">
    <location>
        <begin position="479"/>
        <end position="595"/>
    </location>
</feature>
<dbReference type="OrthoDB" id="442759at2"/>
<dbReference type="InterPro" id="IPR016032">
    <property type="entry name" value="Sig_transdc_resp-reg_C-effctor"/>
</dbReference>
<keyword evidence="3" id="KW-0805">Transcription regulation</keyword>
<reference evidence="10" key="2">
    <citation type="journal article" date="2019" name="Genome Biol. Evol.">
        <title>Day and night: Metabolic profiles and evolutionary relationships of six axenic non-marine cyanobacteria.</title>
        <authorList>
            <person name="Will S.E."/>
            <person name="Henke P."/>
            <person name="Boedeker C."/>
            <person name="Huang S."/>
            <person name="Brinkmann H."/>
            <person name="Rohde M."/>
            <person name="Jarek M."/>
            <person name="Friedl T."/>
            <person name="Seufert S."/>
            <person name="Schumacher M."/>
            <person name="Overmann J."/>
            <person name="Neumann-Schaal M."/>
            <person name="Petersen J."/>
        </authorList>
    </citation>
    <scope>NUCLEOTIDE SEQUENCE [LARGE SCALE GENOMIC DNA]</scope>
    <source>
        <strain evidence="10">PCC 7102</strain>
    </source>
</reference>
<dbReference type="PANTHER" id="PTHR48111">
    <property type="entry name" value="REGULATOR OF RPOS"/>
    <property type="match status" value="1"/>
</dbReference>
<dbReference type="InterPro" id="IPR001867">
    <property type="entry name" value="OmpR/PhoB-type_DNA-bd"/>
</dbReference>
<dbReference type="InterPro" id="IPR036388">
    <property type="entry name" value="WH-like_DNA-bd_sf"/>
</dbReference>
<dbReference type="InterPro" id="IPR008207">
    <property type="entry name" value="Sig_transdc_His_kin_Hpt_dom"/>
</dbReference>
<evidence type="ECO:0000256" key="7">
    <source>
        <dbReference type="PROSITE-ProRule" id="PRU01091"/>
    </source>
</evidence>
<name>A0A3S1AHH2_9CYAN</name>
<dbReference type="Pfam" id="PF00486">
    <property type="entry name" value="Trans_reg_C"/>
    <property type="match status" value="1"/>
</dbReference>
<dbReference type="GO" id="GO:0000976">
    <property type="term" value="F:transcription cis-regulatory region binding"/>
    <property type="evidence" value="ECO:0007669"/>
    <property type="project" value="TreeGrafter"/>
</dbReference>
<comment type="caution">
    <text evidence="6">Lacks conserved residue(s) required for the propagation of feature annotation.</text>
</comment>
<feature type="domain" description="Response regulatory" evidence="8">
    <location>
        <begin position="2"/>
        <end position="116"/>
    </location>
</feature>
<comment type="caution">
    <text evidence="10">The sequence shown here is derived from an EMBL/GenBank/DDBJ whole genome shotgun (WGS) entry which is preliminary data.</text>
</comment>
<keyword evidence="5" id="KW-0804">Transcription</keyword>